<evidence type="ECO:0000313" key="3">
    <source>
        <dbReference type="Proteomes" id="UP001226577"/>
    </source>
</evidence>
<keyword evidence="3" id="KW-1185">Reference proteome</keyword>
<protein>
    <submittedName>
        <fullName evidence="2">Uncharacterized protein</fullName>
    </submittedName>
</protein>
<evidence type="ECO:0000256" key="1">
    <source>
        <dbReference type="SAM" id="SignalP"/>
    </source>
</evidence>
<comment type="caution">
    <text evidence="2">The sequence shown here is derived from an EMBL/GenBank/DDBJ whole genome shotgun (WGS) entry which is preliminary data.</text>
</comment>
<keyword evidence="1" id="KW-0732">Signal</keyword>
<accession>A0ABT9RQ55</accession>
<reference evidence="2 3" key="1">
    <citation type="submission" date="2023-07" db="EMBL/GenBank/DDBJ databases">
        <title>Sorghum-associated microbial communities from plants grown in Nebraska, USA.</title>
        <authorList>
            <person name="Schachtman D."/>
        </authorList>
    </citation>
    <scope>NUCLEOTIDE SEQUENCE [LARGE SCALE GENOMIC DNA]</scope>
    <source>
        <strain evidence="2 3">CC222</strain>
    </source>
</reference>
<gene>
    <name evidence="2" type="ORF">J2X98_000942</name>
</gene>
<sequence>MVKPSIPSMKTRIGVGAAAVLAAGAMAVAGVGAASASSNATPASATSPSPTATTRAHTAKGFGGLQAFLSLTANSPQAAGDRAAKAAAALVNHPQVFAKLPAALQADVTTLKDAAPADRVKDAYKIKTTALSGGYGAEIQKRADAVEKAATSMAGLRQELRTAFNSGNPGAGLQQVADQLISHPKVFAKLPSNLQSDLTALKNAAPADLDAQANKIKDTALNGGYGAKVQKMAEALQKKPAAPAT</sequence>
<organism evidence="2 3">
    <name type="scientific">Pseudarthrobacter enclensis</name>
    <dbReference type="NCBI Taxonomy" id="993070"/>
    <lineage>
        <taxon>Bacteria</taxon>
        <taxon>Bacillati</taxon>
        <taxon>Actinomycetota</taxon>
        <taxon>Actinomycetes</taxon>
        <taxon>Micrococcales</taxon>
        <taxon>Micrococcaceae</taxon>
        <taxon>Pseudarthrobacter</taxon>
    </lineage>
</organism>
<feature type="chain" id="PRO_5046077669" evidence="1">
    <location>
        <begin position="37"/>
        <end position="245"/>
    </location>
</feature>
<feature type="signal peptide" evidence="1">
    <location>
        <begin position="1"/>
        <end position="36"/>
    </location>
</feature>
<proteinExistence type="predicted"/>
<name>A0ABT9RQ55_9MICC</name>
<dbReference type="Proteomes" id="UP001226577">
    <property type="component" value="Unassembled WGS sequence"/>
</dbReference>
<evidence type="ECO:0000313" key="2">
    <source>
        <dbReference type="EMBL" id="MDP9887371.1"/>
    </source>
</evidence>
<dbReference type="EMBL" id="JAUSRE010000003">
    <property type="protein sequence ID" value="MDP9887371.1"/>
    <property type="molecule type" value="Genomic_DNA"/>
</dbReference>